<dbReference type="Pfam" id="PF00486">
    <property type="entry name" value="Trans_reg_C"/>
    <property type="match status" value="1"/>
</dbReference>
<dbReference type="Pfam" id="PF03704">
    <property type="entry name" value="BTAD"/>
    <property type="match status" value="1"/>
</dbReference>
<evidence type="ECO:0000256" key="3">
    <source>
        <dbReference type="ARBA" id="ARBA00023125"/>
    </source>
</evidence>
<gene>
    <name evidence="7" type="ORF">ACFPZN_42160</name>
</gene>
<dbReference type="SUPFAM" id="SSF48452">
    <property type="entry name" value="TPR-like"/>
    <property type="match status" value="1"/>
</dbReference>
<dbReference type="Gene3D" id="3.40.50.300">
    <property type="entry name" value="P-loop containing nucleotide triphosphate hydrolases"/>
    <property type="match status" value="1"/>
</dbReference>
<dbReference type="SMART" id="SM01043">
    <property type="entry name" value="BTAD"/>
    <property type="match status" value="1"/>
</dbReference>
<dbReference type="SMART" id="SM00862">
    <property type="entry name" value="Trans_reg_C"/>
    <property type="match status" value="1"/>
</dbReference>
<protein>
    <submittedName>
        <fullName evidence="7">BTAD domain-containing putative transcriptional regulator</fullName>
    </submittedName>
</protein>
<evidence type="ECO:0000256" key="1">
    <source>
        <dbReference type="ARBA" id="ARBA00005820"/>
    </source>
</evidence>
<organism evidence="7 8">
    <name type="scientific">Actinomadura rugatobispora</name>
    <dbReference type="NCBI Taxonomy" id="1994"/>
    <lineage>
        <taxon>Bacteria</taxon>
        <taxon>Bacillati</taxon>
        <taxon>Actinomycetota</taxon>
        <taxon>Actinomycetes</taxon>
        <taxon>Streptosporangiales</taxon>
        <taxon>Thermomonosporaceae</taxon>
        <taxon>Actinomadura</taxon>
    </lineage>
</organism>
<dbReference type="CDD" id="cd15831">
    <property type="entry name" value="BTAD"/>
    <property type="match status" value="1"/>
</dbReference>
<feature type="domain" description="OmpR/PhoB-type" evidence="6">
    <location>
        <begin position="1"/>
        <end position="100"/>
    </location>
</feature>
<dbReference type="InterPro" id="IPR002182">
    <property type="entry name" value="NB-ARC"/>
</dbReference>
<sequence length="604" mass="65889">MDRNPQQLFRALGPLEVTVGDRRLPIRSTKQRILLASLLLNANGLVTVDELIDRLWAHPPSDARGTAQVHLGRLRRTLGASGGAVGRMIRTDTNGYVIEVADDDLDLARFVALVERARREEDPRREVVLLREALALWRGRPLSNVPSDHVQRSDVPRLVEQRLRTAERRYELELELDGGGDVIGELRELATAEPFRERLWALLMKALYRQGRQREALECYHACAAVLREEIGLDPGQELHDLHQAILRRAVELPGPQPHREVRVPAARWEIRPGAPCQLPPEIGDFVGRAAELRAIAAHFADRSRAGTVPIVAVVGSPGVGKTVLAVKAAHALRERFPGGQLYVRLGGATGRPRDPWDALGELLDGLGESAARHGDLDGRAALLRERLADRRILLVVDDVADAAQATAVLPGTRGCGVLLTSRHRLVDLPGVQRVRPGPLAPDEALAFLERLIGAGRIDRERAVAEEIAALCGHLPIALRIVGARLALRPSQSLARLAGSLRDETRRLDELATQDLQMRTVLDASYAALDPRARALLRRLGALRGGEFVEATALALAGGDGVQALDRLVEANLVEPVDSGGGESRYRVSGLVGIHASQYRGREG</sequence>
<accession>A0ABW1AB43</accession>
<keyword evidence="2" id="KW-0805">Transcription regulation</keyword>
<dbReference type="Pfam" id="PF00931">
    <property type="entry name" value="NB-ARC"/>
    <property type="match status" value="1"/>
</dbReference>
<evidence type="ECO:0000313" key="7">
    <source>
        <dbReference type="EMBL" id="MFC5752257.1"/>
    </source>
</evidence>
<evidence type="ECO:0000313" key="8">
    <source>
        <dbReference type="Proteomes" id="UP001596074"/>
    </source>
</evidence>
<evidence type="ECO:0000256" key="4">
    <source>
        <dbReference type="ARBA" id="ARBA00023163"/>
    </source>
</evidence>
<evidence type="ECO:0000256" key="2">
    <source>
        <dbReference type="ARBA" id="ARBA00023015"/>
    </source>
</evidence>
<dbReference type="InterPro" id="IPR027417">
    <property type="entry name" value="P-loop_NTPase"/>
</dbReference>
<feature type="DNA-binding region" description="OmpR/PhoB-type" evidence="5">
    <location>
        <begin position="1"/>
        <end position="100"/>
    </location>
</feature>
<reference evidence="8" key="1">
    <citation type="journal article" date="2019" name="Int. J. Syst. Evol. Microbiol.">
        <title>The Global Catalogue of Microorganisms (GCM) 10K type strain sequencing project: providing services to taxonomists for standard genome sequencing and annotation.</title>
        <authorList>
            <consortium name="The Broad Institute Genomics Platform"/>
            <consortium name="The Broad Institute Genome Sequencing Center for Infectious Disease"/>
            <person name="Wu L."/>
            <person name="Ma J."/>
        </authorList>
    </citation>
    <scope>NUCLEOTIDE SEQUENCE [LARGE SCALE GENOMIC DNA]</scope>
    <source>
        <strain evidence="8">KCTC 42087</strain>
    </source>
</reference>
<proteinExistence type="inferred from homology"/>
<dbReference type="Proteomes" id="UP001596074">
    <property type="component" value="Unassembled WGS sequence"/>
</dbReference>
<dbReference type="RefSeq" id="WP_378288217.1">
    <property type="nucleotide sequence ID" value="NZ_JBHSON010000084.1"/>
</dbReference>
<comment type="similarity">
    <text evidence="1">Belongs to the AfsR/DnrI/RedD regulatory family.</text>
</comment>
<dbReference type="InterPro" id="IPR051677">
    <property type="entry name" value="AfsR-DnrI-RedD_regulator"/>
</dbReference>
<dbReference type="PROSITE" id="PS51755">
    <property type="entry name" value="OMPR_PHOB"/>
    <property type="match status" value="1"/>
</dbReference>
<dbReference type="EMBL" id="JBHSON010000084">
    <property type="protein sequence ID" value="MFC5752257.1"/>
    <property type="molecule type" value="Genomic_DNA"/>
</dbReference>
<evidence type="ECO:0000256" key="5">
    <source>
        <dbReference type="PROSITE-ProRule" id="PRU01091"/>
    </source>
</evidence>
<dbReference type="PANTHER" id="PTHR35807:SF1">
    <property type="entry name" value="TRANSCRIPTIONAL REGULATOR REDD"/>
    <property type="match status" value="1"/>
</dbReference>
<dbReference type="InterPro" id="IPR003593">
    <property type="entry name" value="AAA+_ATPase"/>
</dbReference>
<dbReference type="InterPro" id="IPR005158">
    <property type="entry name" value="BTAD"/>
</dbReference>
<dbReference type="InterPro" id="IPR001867">
    <property type="entry name" value="OmpR/PhoB-type_DNA-bd"/>
</dbReference>
<dbReference type="InterPro" id="IPR011990">
    <property type="entry name" value="TPR-like_helical_dom_sf"/>
</dbReference>
<dbReference type="Gene3D" id="1.10.10.10">
    <property type="entry name" value="Winged helix-like DNA-binding domain superfamily/Winged helix DNA-binding domain"/>
    <property type="match status" value="1"/>
</dbReference>
<dbReference type="Gene3D" id="1.25.40.10">
    <property type="entry name" value="Tetratricopeptide repeat domain"/>
    <property type="match status" value="1"/>
</dbReference>
<dbReference type="InterPro" id="IPR016032">
    <property type="entry name" value="Sig_transdc_resp-reg_C-effctor"/>
</dbReference>
<dbReference type="PRINTS" id="PR00364">
    <property type="entry name" value="DISEASERSIST"/>
</dbReference>
<keyword evidence="8" id="KW-1185">Reference proteome</keyword>
<evidence type="ECO:0000259" key="6">
    <source>
        <dbReference type="PROSITE" id="PS51755"/>
    </source>
</evidence>
<dbReference type="SMART" id="SM00382">
    <property type="entry name" value="AAA"/>
    <property type="match status" value="1"/>
</dbReference>
<dbReference type="SUPFAM" id="SSF52540">
    <property type="entry name" value="P-loop containing nucleoside triphosphate hydrolases"/>
    <property type="match status" value="1"/>
</dbReference>
<comment type="caution">
    <text evidence="7">The sequence shown here is derived from an EMBL/GenBank/DDBJ whole genome shotgun (WGS) entry which is preliminary data.</text>
</comment>
<dbReference type="PANTHER" id="PTHR35807">
    <property type="entry name" value="TRANSCRIPTIONAL REGULATOR REDD-RELATED"/>
    <property type="match status" value="1"/>
</dbReference>
<dbReference type="InterPro" id="IPR036388">
    <property type="entry name" value="WH-like_DNA-bd_sf"/>
</dbReference>
<dbReference type="SUPFAM" id="SSF46894">
    <property type="entry name" value="C-terminal effector domain of the bipartite response regulators"/>
    <property type="match status" value="1"/>
</dbReference>
<keyword evidence="4" id="KW-0804">Transcription</keyword>
<keyword evidence="3 5" id="KW-0238">DNA-binding</keyword>
<name>A0ABW1AB43_9ACTN</name>